<comment type="caution">
    <text evidence="3">The sequence shown here is derived from an EMBL/GenBank/DDBJ whole genome shotgun (WGS) entry which is preliminary data.</text>
</comment>
<sequence>MKVLISGYGNIAQRHILNLLSLTSISELVILRRTNACIEDDYGVNTLVYRDLDTALLQHSFDMALVCSPASDHFSQIETLIKSGVPCFVEKPVTTDWKLAEKLLEIHRDHPTPILLGYDLRYTSGFKAVAELINAGVIGEIWRISAEVGQYLPDWRPNKNYQLTVSSQRKLGGGALRELSHELDYLNGLFKFQLHDLKVNSRNHTFLEMDCENEVQVIANAKVAQQAYEPSIYIALDMLSRKTYRRLKVSGSDMDLIWDLVEQKVKLCSDKMESDIDVTENANQPYINLLKEFVEKVQHHDCDNSPILQGIDVMEFIKLIESKAK</sequence>
<feature type="domain" description="Gfo/Idh/MocA-like oxidoreductase N-terminal" evidence="2">
    <location>
        <begin position="1"/>
        <end position="111"/>
    </location>
</feature>
<dbReference type="PANTHER" id="PTHR43377:SF1">
    <property type="entry name" value="BILIVERDIN REDUCTASE A"/>
    <property type="match status" value="1"/>
</dbReference>
<reference evidence="4" key="2">
    <citation type="submission" date="2019-06" db="EMBL/GenBank/DDBJ databases">
        <title>Co-occurence of chitin degradation, pigmentation and bioactivity in marine Pseudoalteromonas.</title>
        <authorList>
            <person name="Sonnenschein E.C."/>
            <person name="Bech P.K."/>
        </authorList>
    </citation>
    <scope>NUCLEOTIDE SEQUENCE [LARGE SCALE GENOMIC DNA]</scope>
    <source>
        <strain evidence="4">S3790</strain>
    </source>
</reference>
<dbReference type="Pfam" id="PF01408">
    <property type="entry name" value="GFO_IDH_MocA"/>
    <property type="match status" value="1"/>
</dbReference>
<dbReference type="InterPro" id="IPR000683">
    <property type="entry name" value="Gfo/Idh/MocA-like_OxRdtase_N"/>
</dbReference>
<organism evidence="3 4">
    <name type="scientific">Pseudoalteromonas aurantia</name>
    <dbReference type="NCBI Taxonomy" id="43654"/>
    <lineage>
        <taxon>Bacteria</taxon>
        <taxon>Pseudomonadati</taxon>
        <taxon>Pseudomonadota</taxon>
        <taxon>Gammaproteobacteria</taxon>
        <taxon>Alteromonadales</taxon>
        <taxon>Pseudoalteromonadaceae</taxon>
        <taxon>Pseudoalteromonas</taxon>
    </lineage>
</organism>
<dbReference type="InterPro" id="IPR051450">
    <property type="entry name" value="Gfo/Idh/MocA_Oxidoreductases"/>
</dbReference>
<accession>A0A5S3VBR5</accession>
<dbReference type="SUPFAM" id="SSF55347">
    <property type="entry name" value="Glyceraldehyde-3-phosphate dehydrogenase-like, C-terminal domain"/>
    <property type="match status" value="1"/>
</dbReference>
<dbReference type="PANTHER" id="PTHR43377">
    <property type="entry name" value="BILIVERDIN REDUCTASE A"/>
    <property type="match status" value="1"/>
</dbReference>
<dbReference type="SUPFAM" id="SSF51735">
    <property type="entry name" value="NAD(P)-binding Rossmann-fold domains"/>
    <property type="match status" value="1"/>
</dbReference>
<dbReference type="GO" id="GO:0000166">
    <property type="term" value="F:nucleotide binding"/>
    <property type="evidence" value="ECO:0007669"/>
    <property type="project" value="InterPro"/>
</dbReference>
<dbReference type="Gene3D" id="3.30.360.10">
    <property type="entry name" value="Dihydrodipicolinate Reductase, domain 2"/>
    <property type="match status" value="1"/>
</dbReference>
<name>A0A5S3VBR5_9GAMM</name>
<evidence type="ECO:0000256" key="1">
    <source>
        <dbReference type="ARBA" id="ARBA00022729"/>
    </source>
</evidence>
<dbReference type="OrthoDB" id="9781031at2"/>
<protein>
    <recommendedName>
        <fullName evidence="2">Gfo/Idh/MocA-like oxidoreductase N-terminal domain-containing protein</fullName>
    </recommendedName>
</protein>
<evidence type="ECO:0000313" key="4">
    <source>
        <dbReference type="Proteomes" id="UP000307217"/>
    </source>
</evidence>
<gene>
    <name evidence="3" type="ORF">CWC19_04790</name>
</gene>
<dbReference type="Proteomes" id="UP000307217">
    <property type="component" value="Unassembled WGS sequence"/>
</dbReference>
<dbReference type="EMBL" id="PNBX01000015">
    <property type="protein sequence ID" value="TMO69488.1"/>
    <property type="molecule type" value="Genomic_DNA"/>
</dbReference>
<evidence type="ECO:0000259" key="2">
    <source>
        <dbReference type="Pfam" id="PF01408"/>
    </source>
</evidence>
<dbReference type="Gene3D" id="3.40.50.720">
    <property type="entry name" value="NAD(P)-binding Rossmann-like Domain"/>
    <property type="match status" value="1"/>
</dbReference>
<proteinExistence type="predicted"/>
<dbReference type="AlphaFoldDB" id="A0A5S3VBR5"/>
<keyword evidence="1" id="KW-0732">Signal</keyword>
<reference evidence="3 4" key="1">
    <citation type="submission" date="2018-01" db="EMBL/GenBank/DDBJ databases">
        <authorList>
            <person name="Paulsen S."/>
            <person name="Gram L.K."/>
        </authorList>
    </citation>
    <scope>NUCLEOTIDE SEQUENCE [LARGE SCALE GENOMIC DNA]</scope>
    <source>
        <strain evidence="3 4">S3790</strain>
    </source>
</reference>
<evidence type="ECO:0000313" key="3">
    <source>
        <dbReference type="EMBL" id="TMO69488.1"/>
    </source>
</evidence>
<dbReference type="InterPro" id="IPR036291">
    <property type="entry name" value="NAD(P)-bd_dom_sf"/>
</dbReference>